<dbReference type="InterPro" id="IPR006963">
    <property type="entry name" value="Mopterin_OxRdtase_4Fe-4S_dom"/>
</dbReference>
<dbReference type="GO" id="GO:0030151">
    <property type="term" value="F:molybdenum ion binding"/>
    <property type="evidence" value="ECO:0007669"/>
    <property type="project" value="TreeGrafter"/>
</dbReference>
<evidence type="ECO:0000259" key="10">
    <source>
        <dbReference type="PROSITE" id="PS51669"/>
    </source>
</evidence>
<dbReference type="Pfam" id="PF04879">
    <property type="entry name" value="Molybdop_Fe4S4"/>
    <property type="match status" value="1"/>
</dbReference>
<keyword evidence="8" id="KW-0411">Iron-sulfur</keyword>
<evidence type="ECO:0000256" key="1">
    <source>
        <dbReference type="ARBA" id="ARBA00001966"/>
    </source>
</evidence>
<feature type="compositionally biased region" description="Low complexity" evidence="9">
    <location>
        <begin position="48"/>
        <end position="62"/>
    </location>
</feature>
<evidence type="ECO:0000256" key="5">
    <source>
        <dbReference type="ARBA" id="ARBA00022723"/>
    </source>
</evidence>
<sequence>MHRSPKGLQRSRSAQDGPGAPPMVRSVRRVTRAFPRCHHRDHAAGPGALPCPQAPRPAARPTARSHRTRRKEREDMNLSRRGFFKAAGAAFATSMAFELSSKSEAFAVETSPDWKLVNTEEYTNICCYCSGGCGVICSTRDGELVNLEGDPDHPINQGGLCPKGATMFQLRNVVDPETREIIKNTNRKTKPMVRRPGASEWENITWDDAVAEIAQWVKKTRDETFETVHDGITVNRCHGIASLGGSQQNSEEEYLINKMMRSLGVIAIDNQARV</sequence>
<evidence type="ECO:0000256" key="4">
    <source>
        <dbReference type="ARBA" id="ARBA00022485"/>
    </source>
</evidence>
<comment type="subcellular location">
    <subcellularLocation>
        <location evidence="2">Cell envelope</location>
    </subcellularLocation>
</comment>
<dbReference type="PANTHER" id="PTHR43598">
    <property type="entry name" value="TUNGSTEN-CONTAINING FORMYLMETHANOFURAN DEHYDROGENASE 2 SUBUNIT B"/>
    <property type="match status" value="1"/>
</dbReference>
<feature type="compositionally biased region" description="Basic residues" evidence="9">
    <location>
        <begin position="26"/>
        <end position="41"/>
    </location>
</feature>
<dbReference type="AlphaFoldDB" id="A0A6N8IJK6"/>
<keyword evidence="6" id="KW-0560">Oxidoreductase</keyword>
<evidence type="ECO:0000256" key="2">
    <source>
        <dbReference type="ARBA" id="ARBA00004196"/>
    </source>
</evidence>
<reference evidence="11 12" key="1">
    <citation type="submission" date="2019-11" db="EMBL/GenBank/DDBJ databases">
        <title>Whole genome shotgun sequencing (WGS) data from Adlercreutzia equolifaciens ResAG-91, Eggerthella lenta MRI-F36, MRI-F37, MRI-F40, ResAG-49, ResAG-88, ResAG-121, ResAG-145, and Gordonibacter sp. ResAG-5, ResAG-26, ResAG-43, ResAG-50, ResAG-59.</title>
        <authorList>
            <person name="Stoll D.A."/>
            <person name="Danylec N."/>
            <person name="Franz C.M.A.P."/>
            <person name="Huch M."/>
        </authorList>
    </citation>
    <scope>NUCLEOTIDE SEQUENCE [LARGE SCALE GENOMIC DNA]</scope>
    <source>
        <strain evidence="11 12">ResAG-59</strain>
    </source>
</reference>
<dbReference type="Proteomes" id="UP000468327">
    <property type="component" value="Unassembled WGS sequence"/>
</dbReference>
<dbReference type="GO" id="GO:0009055">
    <property type="term" value="F:electron transfer activity"/>
    <property type="evidence" value="ECO:0007669"/>
    <property type="project" value="TreeGrafter"/>
</dbReference>
<protein>
    <recommendedName>
        <fullName evidence="10">4Fe-4S Mo/W bis-MGD-type domain-containing protein</fullName>
    </recommendedName>
</protein>
<keyword evidence="12" id="KW-1185">Reference proteome</keyword>
<dbReference type="GO" id="GO:0030313">
    <property type="term" value="C:cell envelope"/>
    <property type="evidence" value="ECO:0007669"/>
    <property type="project" value="UniProtKB-SubCell"/>
</dbReference>
<dbReference type="GO" id="GO:0009061">
    <property type="term" value="P:anaerobic respiration"/>
    <property type="evidence" value="ECO:0007669"/>
    <property type="project" value="TreeGrafter"/>
</dbReference>
<comment type="caution">
    <text evidence="11">The sequence shown here is derived from an EMBL/GenBank/DDBJ whole genome shotgun (WGS) entry which is preliminary data.</text>
</comment>
<dbReference type="Gene3D" id="3.40.50.740">
    <property type="match status" value="1"/>
</dbReference>
<name>A0A6N8IJK6_9ACTN</name>
<evidence type="ECO:0000256" key="8">
    <source>
        <dbReference type="ARBA" id="ARBA00023014"/>
    </source>
</evidence>
<comment type="cofactor">
    <cofactor evidence="1">
        <name>[4Fe-4S] cluster</name>
        <dbReference type="ChEBI" id="CHEBI:49883"/>
    </cofactor>
</comment>
<dbReference type="SMART" id="SM00926">
    <property type="entry name" value="Molybdop_Fe4S4"/>
    <property type="match status" value="1"/>
</dbReference>
<dbReference type="PANTHER" id="PTHR43598:SF1">
    <property type="entry name" value="FORMATE DEHYDROGENASE-O MAJOR SUBUNIT"/>
    <property type="match status" value="1"/>
</dbReference>
<dbReference type="Gene3D" id="2.20.25.90">
    <property type="entry name" value="ADC-like domains"/>
    <property type="match status" value="1"/>
</dbReference>
<organism evidence="11 12">
    <name type="scientific">Gordonibacter urolithinfaciens</name>
    <dbReference type="NCBI Taxonomy" id="1335613"/>
    <lineage>
        <taxon>Bacteria</taxon>
        <taxon>Bacillati</taxon>
        <taxon>Actinomycetota</taxon>
        <taxon>Coriobacteriia</taxon>
        <taxon>Eggerthellales</taxon>
        <taxon>Eggerthellaceae</taxon>
        <taxon>Gordonibacter</taxon>
    </lineage>
</organism>
<accession>A0A6N8IJK6</accession>
<evidence type="ECO:0000313" key="12">
    <source>
        <dbReference type="Proteomes" id="UP000468327"/>
    </source>
</evidence>
<evidence type="ECO:0000256" key="6">
    <source>
        <dbReference type="ARBA" id="ARBA00023002"/>
    </source>
</evidence>
<keyword evidence="4" id="KW-0004">4Fe-4S</keyword>
<evidence type="ECO:0000313" key="11">
    <source>
        <dbReference type="EMBL" id="MVN16018.1"/>
    </source>
</evidence>
<proteinExistence type="inferred from homology"/>
<dbReference type="PROSITE" id="PS51669">
    <property type="entry name" value="4FE4S_MOW_BIS_MGD"/>
    <property type="match status" value="1"/>
</dbReference>
<evidence type="ECO:0000256" key="9">
    <source>
        <dbReference type="SAM" id="MobiDB-lite"/>
    </source>
</evidence>
<dbReference type="GO" id="GO:0016491">
    <property type="term" value="F:oxidoreductase activity"/>
    <property type="evidence" value="ECO:0007669"/>
    <property type="project" value="UniProtKB-KW"/>
</dbReference>
<dbReference type="GO" id="GO:0051539">
    <property type="term" value="F:4 iron, 4 sulfur cluster binding"/>
    <property type="evidence" value="ECO:0007669"/>
    <property type="project" value="UniProtKB-KW"/>
</dbReference>
<feature type="domain" description="4Fe-4S Mo/W bis-MGD-type" evidence="10">
    <location>
        <begin position="119"/>
        <end position="175"/>
    </location>
</feature>
<keyword evidence="7" id="KW-0408">Iron</keyword>
<dbReference type="EMBL" id="WPOC01000022">
    <property type="protein sequence ID" value="MVN16018.1"/>
    <property type="molecule type" value="Genomic_DNA"/>
</dbReference>
<gene>
    <name evidence="11" type="ORF">GO738_11840</name>
</gene>
<dbReference type="SUPFAM" id="SSF53706">
    <property type="entry name" value="Formate dehydrogenase/DMSO reductase, domains 1-3"/>
    <property type="match status" value="1"/>
</dbReference>
<evidence type="ECO:0000256" key="7">
    <source>
        <dbReference type="ARBA" id="ARBA00023004"/>
    </source>
</evidence>
<comment type="similarity">
    <text evidence="3">Belongs to the prokaryotic molybdopterin-containing oxidoreductase family.</text>
</comment>
<evidence type="ECO:0000256" key="3">
    <source>
        <dbReference type="ARBA" id="ARBA00010312"/>
    </source>
</evidence>
<feature type="region of interest" description="Disordered" evidence="9">
    <location>
        <begin position="1"/>
        <end position="76"/>
    </location>
</feature>
<keyword evidence="5" id="KW-0479">Metal-binding</keyword>